<feature type="transmembrane region" description="Helical" evidence="5">
    <location>
        <begin position="155"/>
        <end position="176"/>
    </location>
</feature>
<evidence type="ECO:0000313" key="7">
    <source>
        <dbReference type="Proteomes" id="UP000231501"/>
    </source>
</evidence>
<evidence type="ECO:0000256" key="1">
    <source>
        <dbReference type="ARBA" id="ARBA00004141"/>
    </source>
</evidence>
<dbReference type="InterPro" id="IPR051788">
    <property type="entry name" value="MFS_Transporter"/>
</dbReference>
<proteinExistence type="predicted"/>
<feature type="transmembrane region" description="Helical" evidence="5">
    <location>
        <begin position="182"/>
        <end position="201"/>
    </location>
</feature>
<protein>
    <submittedName>
        <fullName evidence="6">MFS transporter</fullName>
    </submittedName>
</protein>
<dbReference type="Proteomes" id="UP000231501">
    <property type="component" value="Unassembled WGS sequence"/>
</dbReference>
<evidence type="ECO:0000256" key="2">
    <source>
        <dbReference type="ARBA" id="ARBA00022692"/>
    </source>
</evidence>
<dbReference type="InterPro" id="IPR011701">
    <property type="entry name" value="MFS"/>
</dbReference>
<sequence>MSADTTPTSSPPSSAATPAPHRLSAAAWALRIQFFVSGALFATWGVHVPTVKAHYGLGEQSLALAMLASGVGALLALTQAGRVVARFGPRGVAGVTGVLCATGVSLLIVPSAYLGLVLLLALFGATASLFDVAINAEASEIEHLAARPLMSGFHAMFSLGGMVGAGVGSLLPLLGWAPQTHLLLACGTGVALIVGACAAMLKMRTEAGEKQPLSLPRGVLALIGTLAALGLIAEGAMYDWSVLFMKQERASDASVSALGYASFSLAMALGRFGGDWVRARVAPVPLMVASGLLAAAGMATALLVPVAEAGLLGFALVGLGLSNVVPVLFSAASKMPGVSAAHGIAAVSSLGYLGMMAGPPLIGMIAEHSSLTAGLSCVVFFALIMATSANRALGVTQRRPAAGAPAGAAN</sequence>
<keyword evidence="7" id="KW-1185">Reference proteome</keyword>
<keyword evidence="3 5" id="KW-1133">Transmembrane helix</keyword>
<keyword evidence="2 5" id="KW-0812">Transmembrane</keyword>
<gene>
    <name evidence="6" type="ORF">CS062_24605</name>
</gene>
<name>A0A2G9C2A7_9BURK</name>
<dbReference type="AlphaFoldDB" id="A0A2G9C2A7"/>
<evidence type="ECO:0000256" key="4">
    <source>
        <dbReference type="ARBA" id="ARBA00023136"/>
    </source>
</evidence>
<evidence type="ECO:0000256" key="5">
    <source>
        <dbReference type="SAM" id="Phobius"/>
    </source>
</evidence>
<dbReference type="Pfam" id="PF07690">
    <property type="entry name" value="MFS_1"/>
    <property type="match status" value="1"/>
</dbReference>
<dbReference type="EMBL" id="PEOG01000130">
    <property type="protein sequence ID" value="PIM50515.1"/>
    <property type="molecule type" value="Genomic_DNA"/>
</dbReference>
<reference evidence="6 7" key="1">
    <citation type="submission" date="2017-11" db="EMBL/GenBank/DDBJ databases">
        <title>Draft genome sequence of Mitsuaria sp. HWN-4.</title>
        <authorList>
            <person name="Gundlapally S.R."/>
        </authorList>
    </citation>
    <scope>NUCLEOTIDE SEQUENCE [LARGE SCALE GENOMIC DNA]</scope>
    <source>
        <strain evidence="6 7">HWN-4</strain>
    </source>
</reference>
<feature type="transmembrane region" description="Helical" evidence="5">
    <location>
        <begin position="371"/>
        <end position="389"/>
    </location>
</feature>
<comment type="subcellular location">
    <subcellularLocation>
        <location evidence="1">Membrane</location>
        <topology evidence="1">Multi-pass membrane protein</topology>
    </subcellularLocation>
</comment>
<feature type="transmembrane region" description="Helical" evidence="5">
    <location>
        <begin position="253"/>
        <end position="272"/>
    </location>
</feature>
<dbReference type="GO" id="GO:0022857">
    <property type="term" value="F:transmembrane transporter activity"/>
    <property type="evidence" value="ECO:0007669"/>
    <property type="project" value="InterPro"/>
</dbReference>
<dbReference type="PANTHER" id="PTHR23514:SF13">
    <property type="entry name" value="INNER MEMBRANE PROTEIN YBJJ"/>
    <property type="match status" value="1"/>
</dbReference>
<organism evidence="6 7">
    <name type="scientific">Roseateles chitinivorans</name>
    <dbReference type="NCBI Taxonomy" id="2917965"/>
    <lineage>
        <taxon>Bacteria</taxon>
        <taxon>Pseudomonadati</taxon>
        <taxon>Pseudomonadota</taxon>
        <taxon>Betaproteobacteria</taxon>
        <taxon>Burkholderiales</taxon>
        <taxon>Sphaerotilaceae</taxon>
        <taxon>Roseateles</taxon>
    </lineage>
</organism>
<feature type="transmembrane region" description="Helical" evidence="5">
    <location>
        <begin position="344"/>
        <end position="365"/>
    </location>
</feature>
<feature type="transmembrane region" description="Helical" evidence="5">
    <location>
        <begin position="114"/>
        <end position="134"/>
    </location>
</feature>
<dbReference type="InterPro" id="IPR036259">
    <property type="entry name" value="MFS_trans_sf"/>
</dbReference>
<feature type="transmembrane region" description="Helical" evidence="5">
    <location>
        <begin position="60"/>
        <end position="78"/>
    </location>
</feature>
<feature type="transmembrane region" description="Helical" evidence="5">
    <location>
        <begin position="90"/>
        <end position="108"/>
    </location>
</feature>
<feature type="transmembrane region" description="Helical" evidence="5">
    <location>
        <begin position="213"/>
        <end position="233"/>
    </location>
</feature>
<dbReference type="PANTHER" id="PTHR23514">
    <property type="entry name" value="BYPASS OF STOP CODON PROTEIN 6"/>
    <property type="match status" value="1"/>
</dbReference>
<dbReference type="GO" id="GO:0016020">
    <property type="term" value="C:membrane"/>
    <property type="evidence" value="ECO:0007669"/>
    <property type="project" value="UniProtKB-SubCell"/>
</dbReference>
<dbReference type="Gene3D" id="1.20.1250.20">
    <property type="entry name" value="MFS general substrate transporter like domains"/>
    <property type="match status" value="2"/>
</dbReference>
<dbReference type="RefSeq" id="WP_099864482.1">
    <property type="nucleotide sequence ID" value="NZ_PEOG01000130.1"/>
</dbReference>
<feature type="transmembrane region" description="Helical" evidence="5">
    <location>
        <begin position="28"/>
        <end position="48"/>
    </location>
</feature>
<dbReference type="OrthoDB" id="9810941at2"/>
<feature type="transmembrane region" description="Helical" evidence="5">
    <location>
        <begin position="284"/>
        <end position="304"/>
    </location>
</feature>
<evidence type="ECO:0000256" key="3">
    <source>
        <dbReference type="ARBA" id="ARBA00022989"/>
    </source>
</evidence>
<dbReference type="CDD" id="cd17393">
    <property type="entry name" value="MFS_MosC_like"/>
    <property type="match status" value="1"/>
</dbReference>
<evidence type="ECO:0000313" key="6">
    <source>
        <dbReference type="EMBL" id="PIM50515.1"/>
    </source>
</evidence>
<feature type="transmembrane region" description="Helical" evidence="5">
    <location>
        <begin position="310"/>
        <end position="332"/>
    </location>
</feature>
<accession>A0A2G9C2A7</accession>
<keyword evidence="4 5" id="KW-0472">Membrane</keyword>
<comment type="caution">
    <text evidence="6">The sequence shown here is derived from an EMBL/GenBank/DDBJ whole genome shotgun (WGS) entry which is preliminary data.</text>
</comment>
<dbReference type="SUPFAM" id="SSF103473">
    <property type="entry name" value="MFS general substrate transporter"/>
    <property type="match status" value="1"/>
</dbReference>